<dbReference type="GO" id="GO:0005911">
    <property type="term" value="C:cell-cell junction"/>
    <property type="evidence" value="ECO:0007669"/>
    <property type="project" value="TreeGrafter"/>
</dbReference>
<keyword evidence="3 9" id="KW-1133">Transmembrane helix</keyword>
<evidence type="ECO:0000256" key="3">
    <source>
        <dbReference type="ARBA" id="ARBA00022989"/>
    </source>
</evidence>
<organism evidence="11 12">
    <name type="scientific">Fasciola hepatica</name>
    <name type="common">Liver fluke</name>
    <dbReference type="NCBI Taxonomy" id="6192"/>
    <lineage>
        <taxon>Eukaryota</taxon>
        <taxon>Metazoa</taxon>
        <taxon>Spiralia</taxon>
        <taxon>Lophotrochozoa</taxon>
        <taxon>Platyhelminthes</taxon>
        <taxon>Trematoda</taxon>
        <taxon>Digenea</taxon>
        <taxon>Plagiorchiida</taxon>
        <taxon>Echinostomata</taxon>
        <taxon>Echinostomatoidea</taxon>
        <taxon>Fasciolidae</taxon>
        <taxon>Fasciola</taxon>
    </lineage>
</organism>
<dbReference type="PANTHER" id="PTHR11640">
    <property type="entry name" value="NEPHRIN"/>
    <property type="match status" value="1"/>
</dbReference>
<dbReference type="Pfam" id="PF07686">
    <property type="entry name" value="V-set"/>
    <property type="match status" value="1"/>
</dbReference>
<dbReference type="SUPFAM" id="SSF48726">
    <property type="entry name" value="Immunoglobulin"/>
    <property type="match status" value="5"/>
</dbReference>
<evidence type="ECO:0000313" key="11">
    <source>
        <dbReference type="EMBL" id="THD29010.1"/>
    </source>
</evidence>
<dbReference type="SMART" id="SM00409">
    <property type="entry name" value="IG"/>
    <property type="match status" value="4"/>
</dbReference>
<name>A0A4E0S4A9_FASHE</name>
<keyword evidence="4 9" id="KW-0472">Membrane</keyword>
<dbReference type="InterPro" id="IPR013098">
    <property type="entry name" value="Ig_I-set"/>
</dbReference>
<feature type="domain" description="Ig-like" evidence="10">
    <location>
        <begin position="472"/>
        <end position="555"/>
    </location>
</feature>
<evidence type="ECO:0000256" key="1">
    <source>
        <dbReference type="ARBA" id="ARBA00004479"/>
    </source>
</evidence>
<dbReference type="Gene3D" id="2.60.40.10">
    <property type="entry name" value="Immunoglobulins"/>
    <property type="match status" value="5"/>
</dbReference>
<dbReference type="InterPro" id="IPR003599">
    <property type="entry name" value="Ig_sub"/>
</dbReference>
<feature type="compositionally biased region" description="Polar residues" evidence="8">
    <location>
        <begin position="612"/>
        <end position="627"/>
    </location>
</feature>
<dbReference type="EMBL" id="JXXN02000023">
    <property type="protein sequence ID" value="THD29010.1"/>
    <property type="molecule type" value="Genomic_DNA"/>
</dbReference>
<accession>A0A4E0S4A9</accession>
<evidence type="ECO:0000256" key="7">
    <source>
        <dbReference type="ARBA" id="ARBA00023319"/>
    </source>
</evidence>
<evidence type="ECO:0000256" key="8">
    <source>
        <dbReference type="SAM" id="MobiDB-lite"/>
    </source>
</evidence>
<feature type="domain" description="Ig-like" evidence="10">
    <location>
        <begin position="32"/>
        <end position="155"/>
    </location>
</feature>
<evidence type="ECO:0000256" key="6">
    <source>
        <dbReference type="ARBA" id="ARBA00023180"/>
    </source>
</evidence>
<feature type="domain" description="Ig-like" evidence="10">
    <location>
        <begin position="391"/>
        <end position="461"/>
    </location>
</feature>
<dbReference type="PROSITE" id="PS50835">
    <property type="entry name" value="IG_LIKE"/>
    <property type="match status" value="5"/>
</dbReference>
<feature type="domain" description="Ig-like" evidence="10">
    <location>
        <begin position="298"/>
        <end position="368"/>
    </location>
</feature>
<dbReference type="InterPro" id="IPR013162">
    <property type="entry name" value="CD80_C2-set"/>
</dbReference>
<proteinExistence type="predicted"/>
<dbReference type="Pfam" id="PF13927">
    <property type="entry name" value="Ig_3"/>
    <property type="match status" value="1"/>
</dbReference>
<keyword evidence="7" id="KW-0393">Immunoglobulin domain</keyword>
<dbReference type="InterPro" id="IPR013106">
    <property type="entry name" value="Ig_V-set"/>
</dbReference>
<dbReference type="Pfam" id="PF07679">
    <property type="entry name" value="I-set"/>
    <property type="match status" value="1"/>
</dbReference>
<feature type="domain" description="Ig-like" evidence="10">
    <location>
        <begin position="175"/>
        <end position="290"/>
    </location>
</feature>
<keyword evidence="6" id="KW-0325">Glycoprotein</keyword>
<dbReference type="SMART" id="SM00408">
    <property type="entry name" value="IGc2"/>
    <property type="match status" value="3"/>
</dbReference>
<dbReference type="InterPro" id="IPR036179">
    <property type="entry name" value="Ig-like_dom_sf"/>
</dbReference>
<feature type="region of interest" description="Disordered" evidence="8">
    <location>
        <begin position="816"/>
        <end position="872"/>
    </location>
</feature>
<evidence type="ECO:0000256" key="4">
    <source>
        <dbReference type="ARBA" id="ARBA00023136"/>
    </source>
</evidence>
<dbReference type="InterPro" id="IPR003598">
    <property type="entry name" value="Ig_sub2"/>
</dbReference>
<dbReference type="PANTHER" id="PTHR11640:SF31">
    <property type="entry name" value="IRREGULAR CHIASM C-ROUGHEST PROTEIN-RELATED"/>
    <property type="match status" value="1"/>
</dbReference>
<gene>
    <name evidence="11" type="ORF">D915_000115</name>
</gene>
<keyword evidence="5" id="KW-1015">Disulfide bond</keyword>
<evidence type="ECO:0000313" key="12">
    <source>
        <dbReference type="Proteomes" id="UP000230066"/>
    </source>
</evidence>
<evidence type="ECO:0000256" key="2">
    <source>
        <dbReference type="ARBA" id="ARBA00022692"/>
    </source>
</evidence>
<comment type="subcellular location">
    <subcellularLocation>
        <location evidence="1">Membrane</location>
        <topology evidence="1">Single-pass type I membrane protein</topology>
    </subcellularLocation>
</comment>
<dbReference type="GO" id="GO:0098609">
    <property type="term" value="P:cell-cell adhesion"/>
    <property type="evidence" value="ECO:0007669"/>
    <property type="project" value="TreeGrafter"/>
</dbReference>
<sequence>MFFRPRSDRVGCLRITIVQFIIFTIQATQIIPSSAAIQPDGTGIIQLHPESQAVTLNSTVRLQCRVRILVDPTTGAGAQVYWSKNDFGIGGNRDDIQEYGRSARYKYSRYDLPYNLKDGQYDLQIINVELSDEGSYVCQVNFMKQQYLSQTAVLTVQVPSEAPKLIQITKEGKGPEVEVGASTPAVVEDGAILALKCVARHGKPGALLTWLIDGVPVIVEPGGDGQNGTFRSGFVGNLTVQVTPSSKFPRLMDATSQMSARLNKLHHGKLIECRAENVGYESHALRPAYTKLEVHYAPVVSIQIRPQRRNNEYMEHDVITVECTAHGRPDSFFWEWFVNGRQVENLVDPWYRLRLTRNMHNAVFRCIAISNRKGHAEMIVRVKFGPQFQEPSALLFTASPGEDVAMSCPARGNPEPRIDWRRESGHEVLHRGVTYRKDNLREEDFGTYVCTAYVQEFPPISKQMYIAKRRPPTIQPNPLVPARLGRPARLRCTVNSVPLPPMGQTHWFYNGRPIRPDSQHTFEREEFIGGVVLILHIAHVMMTDYGKYNCTVQNGYGTDWKLIELVHQEDIPLQFIIGAAVAVGILLVVGIILLCVCRQRICGRKYKKGRPTPTQSIQGSKSNQPSLQDYGVVNTEFKVPPNGHDGTQRQSYYPWFTNNAHLQGTFVRCGSDMDEQRSVHNSSKQGQDKCYYDESKGDLYSNSAFPVGISSAYCPTISSSCQIIQPLCNGSGYISAIDPRLLNSSQSPFLAGCPTILSTTNMVGQTPPDFLPDTLNLQACGGFDPMTGSCLFTTTQATADGLPQITTLDLTHGISTQIRESPYRGETPSGRSSLDPSQTTLNNSPRNKMVHGFPDSNDSALSPTHSGSVQDSLNLRNSALPNESITMNVDQGITYVMNEHTTNV</sequence>
<feature type="region of interest" description="Disordered" evidence="8">
    <location>
        <begin position="607"/>
        <end position="627"/>
    </location>
</feature>
<evidence type="ECO:0000256" key="5">
    <source>
        <dbReference type="ARBA" id="ARBA00023157"/>
    </source>
</evidence>
<evidence type="ECO:0000259" key="10">
    <source>
        <dbReference type="PROSITE" id="PS50835"/>
    </source>
</evidence>
<dbReference type="GO" id="GO:0050839">
    <property type="term" value="F:cell adhesion molecule binding"/>
    <property type="evidence" value="ECO:0007669"/>
    <property type="project" value="TreeGrafter"/>
</dbReference>
<dbReference type="Pfam" id="PF08205">
    <property type="entry name" value="C2-set_2"/>
    <property type="match status" value="1"/>
</dbReference>
<feature type="compositionally biased region" description="Polar residues" evidence="8">
    <location>
        <begin position="856"/>
        <end position="872"/>
    </location>
</feature>
<feature type="transmembrane region" description="Helical" evidence="9">
    <location>
        <begin position="575"/>
        <end position="597"/>
    </location>
</feature>
<dbReference type="InterPro" id="IPR007110">
    <property type="entry name" value="Ig-like_dom"/>
</dbReference>
<feature type="compositionally biased region" description="Polar residues" evidence="8">
    <location>
        <begin position="829"/>
        <end position="846"/>
    </location>
</feature>
<evidence type="ECO:0000256" key="9">
    <source>
        <dbReference type="SAM" id="Phobius"/>
    </source>
</evidence>
<keyword evidence="12" id="KW-1185">Reference proteome</keyword>
<dbReference type="AlphaFoldDB" id="A0A4E0S4A9"/>
<comment type="caution">
    <text evidence="11">The sequence shown here is derived from an EMBL/GenBank/DDBJ whole genome shotgun (WGS) entry which is preliminary data.</text>
</comment>
<protein>
    <submittedName>
        <fullName evidence="11">Irregular chiasm C-roughest protein</fullName>
    </submittedName>
</protein>
<keyword evidence="2 9" id="KW-0812">Transmembrane</keyword>
<dbReference type="InterPro" id="IPR051275">
    <property type="entry name" value="Cell_adhesion_signaling"/>
</dbReference>
<reference evidence="11" key="1">
    <citation type="submission" date="2019-03" db="EMBL/GenBank/DDBJ databases">
        <title>Improved annotation for the trematode Fasciola hepatica.</title>
        <authorList>
            <person name="Choi Y.-J."/>
            <person name="Martin J."/>
            <person name="Mitreva M."/>
        </authorList>
    </citation>
    <scope>NUCLEOTIDE SEQUENCE [LARGE SCALE GENOMIC DNA]</scope>
</reference>
<dbReference type="Proteomes" id="UP000230066">
    <property type="component" value="Unassembled WGS sequence"/>
</dbReference>
<dbReference type="InterPro" id="IPR013783">
    <property type="entry name" value="Ig-like_fold"/>
</dbReference>
<dbReference type="GO" id="GO:0005886">
    <property type="term" value="C:plasma membrane"/>
    <property type="evidence" value="ECO:0007669"/>
    <property type="project" value="TreeGrafter"/>
</dbReference>